<comment type="caution">
    <text evidence="1">The sequence shown here is derived from an EMBL/GenBank/DDBJ whole genome shotgun (WGS) entry which is preliminary data.</text>
</comment>
<evidence type="ECO:0000313" key="1">
    <source>
        <dbReference type="EMBL" id="OWK39706.1"/>
    </source>
</evidence>
<organism evidence="1 2">
    <name type="scientific">Fimbriiglobus ruber</name>
    <dbReference type="NCBI Taxonomy" id="1908690"/>
    <lineage>
        <taxon>Bacteria</taxon>
        <taxon>Pseudomonadati</taxon>
        <taxon>Planctomycetota</taxon>
        <taxon>Planctomycetia</taxon>
        <taxon>Gemmatales</taxon>
        <taxon>Gemmataceae</taxon>
        <taxon>Fimbriiglobus</taxon>
    </lineage>
</organism>
<name>A0A225DQ91_9BACT</name>
<dbReference type="AlphaFoldDB" id="A0A225DQ91"/>
<dbReference type="Proteomes" id="UP000214646">
    <property type="component" value="Unassembled WGS sequence"/>
</dbReference>
<reference evidence="2" key="1">
    <citation type="submission" date="2017-06" db="EMBL/GenBank/DDBJ databases">
        <title>Genome analysis of Fimbriiglobus ruber SP5, the first member of the order Planctomycetales with confirmed chitinolytic capability.</title>
        <authorList>
            <person name="Ravin N.V."/>
            <person name="Rakitin A.L."/>
            <person name="Ivanova A.A."/>
            <person name="Beletsky A.V."/>
            <person name="Kulichevskaya I.S."/>
            <person name="Mardanov A.V."/>
            <person name="Dedysh S.N."/>
        </authorList>
    </citation>
    <scope>NUCLEOTIDE SEQUENCE [LARGE SCALE GENOMIC DNA]</scope>
    <source>
        <strain evidence="2">SP5</strain>
    </source>
</reference>
<proteinExistence type="predicted"/>
<accession>A0A225DQ91</accession>
<sequence length="38" mass="4236">MTGHRFGVFRPRFFRGGHAGGISGRRTEFTEWVSLPAG</sequence>
<protein>
    <submittedName>
        <fullName evidence="1">Uncharacterized protein</fullName>
    </submittedName>
</protein>
<dbReference type="EMBL" id="NIDE01000009">
    <property type="protein sequence ID" value="OWK39706.1"/>
    <property type="molecule type" value="Genomic_DNA"/>
</dbReference>
<gene>
    <name evidence="1" type="ORF">FRUB_05596</name>
</gene>
<keyword evidence="2" id="KW-1185">Reference proteome</keyword>
<evidence type="ECO:0000313" key="2">
    <source>
        <dbReference type="Proteomes" id="UP000214646"/>
    </source>
</evidence>